<organism evidence="4 5">
    <name type="scientific">Erythrobacter ramosus</name>
    <dbReference type="NCBI Taxonomy" id="35811"/>
    <lineage>
        <taxon>Bacteria</taxon>
        <taxon>Pseudomonadati</taxon>
        <taxon>Pseudomonadota</taxon>
        <taxon>Alphaproteobacteria</taxon>
        <taxon>Sphingomonadales</taxon>
        <taxon>Erythrobacteraceae</taxon>
        <taxon>Erythrobacter/Porphyrobacter group</taxon>
        <taxon>Erythrobacter</taxon>
    </lineage>
</organism>
<feature type="transmembrane region" description="Helical" evidence="1">
    <location>
        <begin position="150"/>
        <end position="170"/>
    </location>
</feature>
<keyword evidence="1" id="KW-1133">Transmembrane helix</keyword>
<dbReference type="Pfam" id="PF01757">
    <property type="entry name" value="Acyl_transf_3"/>
    <property type="match status" value="1"/>
</dbReference>
<evidence type="ECO:0000259" key="2">
    <source>
        <dbReference type="Pfam" id="PF01757"/>
    </source>
</evidence>
<reference evidence="4 5" key="1">
    <citation type="submission" date="2019-12" db="EMBL/GenBank/DDBJ databases">
        <title>Genomic-based taxomic classification of the family Erythrobacteraceae.</title>
        <authorList>
            <person name="Xu L."/>
        </authorList>
    </citation>
    <scope>NUCLEOTIDE SEQUENCE [LARGE SCALE GENOMIC DNA]</scope>
    <source>
        <strain evidence="4 5">JCM 10282</strain>
    </source>
</reference>
<dbReference type="EMBL" id="WTYB01000002">
    <property type="protein sequence ID" value="MXP39176.1"/>
    <property type="molecule type" value="Genomic_DNA"/>
</dbReference>
<evidence type="ECO:0000313" key="4">
    <source>
        <dbReference type="EMBL" id="MXP39176.1"/>
    </source>
</evidence>
<keyword evidence="6" id="KW-1185">Reference proteome</keyword>
<evidence type="ECO:0000256" key="1">
    <source>
        <dbReference type="SAM" id="Phobius"/>
    </source>
</evidence>
<dbReference type="GO" id="GO:0016747">
    <property type="term" value="F:acyltransferase activity, transferring groups other than amino-acyl groups"/>
    <property type="evidence" value="ECO:0007669"/>
    <property type="project" value="InterPro"/>
</dbReference>
<feature type="transmembrane region" description="Helical" evidence="1">
    <location>
        <begin position="177"/>
        <end position="197"/>
    </location>
</feature>
<feature type="transmembrane region" description="Helical" evidence="1">
    <location>
        <begin position="203"/>
        <end position="223"/>
    </location>
</feature>
<protein>
    <submittedName>
        <fullName evidence="4">Acyltransferase family protein</fullName>
    </submittedName>
</protein>
<feature type="transmembrane region" description="Helical" evidence="1">
    <location>
        <begin position="25"/>
        <end position="46"/>
    </location>
</feature>
<feature type="domain" description="Acyltransferase 3" evidence="2">
    <location>
        <begin position="20"/>
        <end position="370"/>
    </location>
</feature>
<dbReference type="Proteomes" id="UP000548685">
    <property type="component" value="Unassembled WGS sequence"/>
</dbReference>
<evidence type="ECO:0000313" key="6">
    <source>
        <dbReference type="Proteomes" id="UP000548685"/>
    </source>
</evidence>
<dbReference type="EMBL" id="JACICE010000002">
    <property type="protein sequence ID" value="MBB3775730.1"/>
    <property type="molecule type" value="Genomic_DNA"/>
</dbReference>
<accession>A0A6I4UL49</accession>
<dbReference type="InterPro" id="IPR002656">
    <property type="entry name" value="Acyl_transf_3_dom"/>
</dbReference>
<keyword evidence="4" id="KW-0808">Transferase</keyword>
<feature type="transmembrane region" description="Helical" evidence="1">
    <location>
        <begin position="354"/>
        <end position="372"/>
    </location>
</feature>
<dbReference type="Proteomes" id="UP000430021">
    <property type="component" value="Unassembled WGS sequence"/>
</dbReference>
<gene>
    <name evidence="3" type="ORF">FHS52_001699</name>
    <name evidence="4" type="ORF">GRI59_11220</name>
</gene>
<feature type="transmembrane region" description="Helical" evidence="1">
    <location>
        <begin position="301"/>
        <end position="334"/>
    </location>
</feature>
<keyword evidence="1" id="KW-0472">Membrane</keyword>
<keyword evidence="1" id="KW-0812">Transmembrane</keyword>
<feature type="transmembrane region" description="Helical" evidence="1">
    <location>
        <begin position="115"/>
        <end position="138"/>
    </location>
</feature>
<feature type="transmembrane region" description="Helical" evidence="1">
    <location>
        <begin position="66"/>
        <end position="94"/>
    </location>
</feature>
<comment type="caution">
    <text evidence="4">The sequence shown here is derived from an EMBL/GenBank/DDBJ whole genome shotgun (WGS) entry which is preliminary data.</text>
</comment>
<feature type="transmembrane region" description="Helical" evidence="1">
    <location>
        <begin position="420"/>
        <end position="441"/>
    </location>
</feature>
<keyword evidence="4" id="KW-0012">Acyltransferase</keyword>
<feature type="transmembrane region" description="Helical" evidence="1">
    <location>
        <begin position="392"/>
        <end position="414"/>
    </location>
</feature>
<dbReference type="OrthoDB" id="8206682at2"/>
<sequence length="459" mass="50590">MLTMWSKARELAELTPPERNRWVDFLRAVSIMAVVIGHWLMAGLYVDASGELRRGDLLSVAEWTHWLTWGFQVMPVFFLVGGYSNSVSWAATTAKAPRDQDGVYRDWLASRVQRLITPTFPVLLLWAALALILTQAGLPREQIRMATEAALIPVWFLAVYLLVTAFTPIAYRAWQRFGWLSFAVFIPAAMLTDWLTFTAKVPWVNFTNFLWVFLGIHQLGFAWRAGKFAATWFAWVWFAVSLAILVSITVFGFYPVSMVSAPGGFSNSLPPTLALFALGAVQIGLVLALEPAGRRMLDHVGIWTATVLMNGMIMTVFLWHLTAFVLVMTVAWLVLGGVGLDTVPGTGAWWASRPLWIAVYILALLPMIAIFARHERSFGPIRGGRTVPRLRAVLGVVAICAGLGATAGLTIASPEGVSGVRWWVIALPLVGAALMGFGPVYRPRNRPGSSGEPPELPIR</sequence>
<dbReference type="RefSeq" id="WP_160761240.1">
    <property type="nucleotide sequence ID" value="NZ_BAAADZ010000010.1"/>
</dbReference>
<feature type="transmembrane region" description="Helical" evidence="1">
    <location>
        <begin position="268"/>
        <end position="289"/>
    </location>
</feature>
<feature type="transmembrane region" description="Helical" evidence="1">
    <location>
        <begin position="235"/>
        <end position="256"/>
    </location>
</feature>
<proteinExistence type="predicted"/>
<dbReference type="AlphaFoldDB" id="A0A6I4UL49"/>
<name>A0A6I4UL49_9SPHN</name>
<evidence type="ECO:0000313" key="3">
    <source>
        <dbReference type="EMBL" id="MBB3775730.1"/>
    </source>
</evidence>
<evidence type="ECO:0000313" key="5">
    <source>
        <dbReference type="Proteomes" id="UP000430021"/>
    </source>
</evidence>
<reference evidence="3 6" key="2">
    <citation type="submission" date="2020-08" db="EMBL/GenBank/DDBJ databases">
        <title>Genomic Encyclopedia of Type Strains, Phase IV (KMG-IV): sequencing the most valuable type-strain genomes for metagenomic binning, comparative biology and taxonomic classification.</title>
        <authorList>
            <person name="Goeker M."/>
        </authorList>
    </citation>
    <scope>NUCLEOTIDE SEQUENCE [LARGE SCALE GENOMIC DNA]</scope>
    <source>
        <strain evidence="3 6">DSM 8510</strain>
    </source>
</reference>